<dbReference type="GO" id="GO:0005524">
    <property type="term" value="F:ATP binding"/>
    <property type="evidence" value="ECO:0007669"/>
    <property type="project" value="UniProtKB-KW"/>
</dbReference>
<sequence>MLKKVEITNFKNFNETFTFDLSDTKNFEFNQEAVKDGIVTKALVYGQNGCGKSNLGLAIFDMVSHLTDNQISKDKYLNYLNADSAETRAIFRFTLLFEGIEVIYEYAKKDYQMLISEKLTIDNKEVIFIDREESTKFRVEFEGAEHLKSNVGDSNISVISYVAKNTILNDNLINKVFNDFRVFVSNMLLFKNLDENLYIGQERGLQYVDDYIIRKNKLSDFENLLNKIGIKFKLKSKEIDGRMEIISIFKNKEIVFDEVISSGTYALGIFYFWYLKMQEKKISFVFIDEFDAFYHHDLSRLVIEMLKELTDTQIILTTHNTSNISNDL</sequence>
<keyword evidence="2" id="KW-0067">ATP-binding</keyword>
<evidence type="ECO:0000313" key="2">
    <source>
        <dbReference type="EMBL" id="CAA6806075.1"/>
    </source>
</evidence>
<dbReference type="EMBL" id="CACVAU010000019">
    <property type="protein sequence ID" value="CAA6806075.1"/>
    <property type="molecule type" value="Genomic_DNA"/>
</dbReference>
<dbReference type="Gene3D" id="3.40.50.300">
    <property type="entry name" value="P-loop containing nucleotide triphosphate hydrolases"/>
    <property type="match status" value="1"/>
</dbReference>
<dbReference type="PANTHER" id="PTHR43581">
    <property type="entry name" value="ATP/GTP PHOSPHATASE"/>
    <property type="match status" value="1"/>
</dbReference>
<dbReference type="Pfam" id="PF13304">
    <property type="entry name" value="AAA_21"/>
    <property type="match status" value="1"/>
</dbReference>
<dbReference type="InterPro" id="IPR003959">
    <property type="entry name" value="ATPase_AAA_core"/>
</dbReference>
<evidence type="ECO:0000259" key="1">
    <source>
        <dbReference type="Pfam" id="PF13304"/>
    </source>
</evidence>
<accession>A0A6S6SF47</accession>
<dbReference type="GO" id="GO:0016887">
    <property type="term" value="F:ATP hydrolysis activity"/>
    <property type="evidence" value="ECO:0007669"/>
    <property type="project" value="InterPro"/>
</dbReference>
<feature type="non-terminal residue" evidence="2">
    <location>
        <position position="328"/>
    </location>
</feature>
<dbReference type="AlphaFoldDB" id="A0A6S6SF47"/>
<protein>
    <submittedName>
        <fullName evidence="2">ATP-binding protein</fullName>
    </submittedName>
</protein>
<proteinExistence type="predicted"/>
<dbReference type="PANTHER" id="PTHR43581:SF4">
    <property type="entry name" value="ATP_GTP PHOSPHATASE"/>
    <property type="match status" value="1"/>
</dbReference>
<dbReference type="InterPro" id="IPR027417">
    <property type="entry name" value="P-loop_NTPase"/>
</dbReference>
<reference evidence="2" key="1">
    <citation type="submission" date="2020-01" db="EMBL/GenBank/DDBJ databases">
        <authorList>
            <person name="Meier V. D."/>
            <person name="Meier V D."/>
        </authorList>
    </citation>
    <scope>NUCLEOTIDE SEQUENCE</scope>
    <source>
        <strain evidence="2">HLG_WM_MAG_05</strain>
    </source>
</reference>
<dbReference type="SUPFAM" id="SSF52540">
    <property type="entry name" value="P-loop containing nucleoside triphosphate hydrolases"/>
    <property type="match status" value="1"/>
</dbReference>
<gene>
    <name evidence="2" type="ORF">HELGO_WM12510</name>
</gene>
<feature type="domain" description="ATPase AAA-type core" evidence="1">
    <location>
        <begin position="43"/>
        <end position="321"/>
    </location>
</feature>
<dbReference type="InterPro" id="IPR051396">
    <property type="entry name" value="Bact_Antivir_Def_Nuclease"/>
</dbReference>
<keyword evidence="2" id="KW-0547">Nucleotide-binding</keyword>
<organism evidence="2">
    <name type="scientific">uncultured Sulfurovum sp</name>
    <dbReference type="NCBI Taxonomy" id="269237"/>
    <lineage>
        <taxon>Bacteria</taxon>
        <taxon>Pseudomonadati</taxon>
        <taxon>Campylobacterota</taxon>
        <taxon>Epsilonproteobacteria</taxon>
        <taxon>Campylobacterales</taxon>
        <taxon>Sulfurovaceae</taxon>
        <taxon>Sulfurovum</taxon>
        <taxon>environmental samples</taxon>
    </lineage>
</organism>
<name>A0A6S6SF47_9BACT</name>